<dbReference type="EMBL" id="SRYZ01000035">
    <property type="protein sequence ID" value="TGY02272.1"/>
    <property type="molecule type" value="Genomic_DNA"/>
</dbReference>
<reference evidence="1 2" key="1">
    <citation type="submission" date="2019-04" db="EMBL/GenBank/DDBJ databases">
        <title>Microbes associate with the intestines of laboratory mice.</title>
        <authorList>
            <person name="Navarre W."/>
            <person name="Wong E."/>
            <person name="Huang K."/>
            <person name="Tropini C."/>
            <person name="Ng K."/>
            <person name="Yu B."/>
        </authorList>
    </citation>
    <scope>NUCLEOTIDE SEQUENCE [LARGE SCALE GENOMIC DNA]</scope>
    <source>
        <strain evidence="1 2">NM69_E16B</strain>
    </source>
</reference>
<dbReference type="SUPFAM" id="SSF48371">
    <property type="entry name" value="ARM repeat"/>
    <property type="match status" value="1"/>
</dbReference>
<name>A0A4S2ANB0_9BACE</name>
<evidence type="ECO:0000313" key="2">
    <source>
        <dbReference type="Proteomes" id="UP000310532"/>
    </source>
</evidence>
<evidence type="ECO:0000313" key="1">
    <source>
        <dbReference type="EMBL" id="TGY02272.1"/>
    </source>
</evidence>
<dbReference type="InterPro" id="IPR016024">
    <property type="entry name" value="ARM-type_fold"/>
</dbReference>
<dbReference type="AlphaFoldDB" id="A0A4S2ANB0"/>
<sequence length="183" mass="21315">MGYMEKIMEFRNTLAVPIHKLSIDSLVHEVCLCPEYFADIYRLTYDAKQTVSWRAIWVCEKLSEIHPDWFIPLYDEIIQRLIDCTHDGSKRLLLSILYNTPITAPLSINLLNYCLNHMLSPHESIGVQALSIRMAYLLCRKEPELLQELQLILENTEPGLYSTGVRTTIRNILKKIHATKKRE</sequence>
<organism evidence="1 2">
    <name type="scientific">Bacteroides muris</name>
    <name type="common">ex Afrizal et al. 2022</name>
    <dbReference type="NCBI Taxonomy" id="2516960"/>
    <lineage>
        <taxon>Bacteria</taxon>
        <taxon>Pseudomonadati</taxon>
        <taxon>Bacteroidota</taxon>
        <taxon>Bacteroidia</taxon>
        <taxon>Bacteroidales</taxon>
        <taxon>Bacteroidaceae</taxon>
        <taxon>Bacteroides</taxon>
    </lineage>
</organism>
<protein>
    <recommendedName>
        <fullName evidence="3">HEAT repeat domain-containing protein</fullName>
    </recommendedName>
</protein>
<comment type="caution">
    <text evidence="1">The sequence shown here is derived from an EMBL/GenBank/DDBJ whole genome shotgun (WGS) entry which is preliminary data.</text>
</comment>
<gene>
    <name evidence="1" type="ORF">E5355_13810</name>
</gene>
<accession>A0A4S2ANB0</accession>
<dbReference type="Proteomes" id="UP000310532">
    <property type="component" value="Unassembled WGS sequence"/>
</dbReference>
<proteinExistence type="predicted"/>
<evidence type="ECO:0008006" key="3">
    <source>
        <dbReference type="Google" id="ProtNLM"/>
    </source>
</evidence>
<keyword evidence="2" id="KW-1185">Reference proteome</keyword>